<protein>
    <submittedName>
        <fullName evidence="1">Uncharacterized protein</fullName>
    </submittedName>
</protein>
<sequence length="51" mass="5961">MMGTLLMRVFLLDLHRSLNSFSDYTWVLITAIHNLHRMRRLVGLSQTVTTT</sequence>
<gene>
    <name evidence="1" type="ORF">HID58_091505</name>
</gene>
<evidence type="ECO:0000313" key="2">
    <source>
        <dbReference type="Proteomes" id="UP000824890"/>
    </source>
</evidence>
<keyword evidence="2" id="KW-1185">Reference proteome</keyword>
<comment type="caution">
    <text evidence="1">The sequence shown here is derived from an EMBL/GenBank/DDBJ whole genome shotgun (WGS) entry which is preliminary data.</text>
</comment>
<feature type="non-terminal residue" evidence="1">
    <location>
        <position position="51"/>
    </location>
</feature>
<name>A0ABQ7X182_BRANA</name>
<reference evidence="1 2" key="1">
    <citation type="submission" date="2021-05" db="EMBL/GenBank/DDBJ databases">
        <title>Genome Assembly of Synthetic Allotetraploid Brassica napus Reveals Homoeologous Exchanges between Subgenomes.</title>
        <authorList>
            <person name="Davis J.T."/>
        </authorList>
    </citation>
    <scope>NUCLEOTIDE SEQUENCE [LARGE SCALE GENOMIC DNA]</scope>
    <source>
        <strain evidence="2">cv. Da-Ae</strain>
        <tissue evidence="1">Seedling</tissue>
    </source>
</reference>
<evidence type="ECO:0000313" key="1">
    <source>
        <dbReference type="EMBL" id="KAH0849149.1"/>
    </source>
</evidence>
<organism evidence="1 2">
    <name type="scientific">Brassica napus</name>
    <name type="common">Rape</name>
    <dbReference type="NCBI Taxonomy" id="3708"/>
    <lineage>
        <taxon>Eukaryota</taxon>
        <taxon>Viridiplantae</taxon>
        <taxon>Streptophyta</taxon>
        <taxon>Embryophyta</taxon>
        <taxon>Tracheophyta</taxon>
        <taxon>Spermatophyta</taxon>
        <taxon>Magnoliopsida</taxon>
        <taxon>eudicotyledons</taxon>
        <taxon>Gunneridae</taxon>
        <taxon>Pentapetalae</taxon>
        <taxon>rosids</taxon>
        <taxon>malvids</taxon>
        <taxon>Brassicales</taxon>
        <taxon>Brassicaceae</taxon>
        <taxon>Brassiceae</taxon>
        <taxon>Brassica</taxon>
    </lineage>
</organism>
<dbReference type="EMBL" id="JAGKQM010002622">
    <property type="protein sequence ID" value="KAH0849149.1"/>
    <property type="molecule type" value="Genomic_DNA"/>
</dbReference>
<dbReference type="Proteomes" id="UP000824890">
    <property type="component" value="Unassembled WGS sequence"/>
</dbReference>
<accession>A0ABQ7X182</accession>
<proteinExistence type="predicted"/>